<dbReference type="RefSeq" id="WP_051253607.1">
    <property type="nucleotide sequence ID" value="NZ_JAMDMW010000081.1"/>
</dbReference>
<organism evidence="9 10">
    <name type="scientific">Paenibacillus alginolyticus</name>
    <dbReference type="NCBI Taxonomy" id="59839"/>
    <lineage>
        <taxon>Bacteria</taxon>
        <taxon>Bacillati</taxon>
        <taxon>Bacillota</taxon>
        <taxon>Bacilli</taxon>
        <taxon>Bacillales</taxon>
        <taxon>Paenibacillaceae</taxon>
        <taxon>Paenibacillus</taxon>
    </lineage>
</organism>
<dbReference type="NCBIfam" id="TIGR00711">
    <property type="entry name" value="efflux_EmrB"/>
    <property type="match status" value="1"/>
</dbReference>
<feature type="transmembrane region" description="Helical" evidence="7">
    <location>
        <begin position="215"/>
        <end position="234"/>
    </location>
</feature>
<feature type="transmembrane region" description="Helical" evidence="7">
    <location>
        <begin position="246"/>
        <end position="262"/>
    </location>
</feature>
<dbReference type="CDD" id="cd17321">
    <property type="entry name" value="MFS_MMR_MDR_like"/>
    <property type="match status" value="1"/>
</dbReference>
<feature type="transmembrane region" description="Helical" evidence="7">
    <location>
        <begin position="314"/>
        <end position="336"/>
    </location>
</feature>
<evidence type="ECO:0000313" key="9">
    <source>
        <dbReference type="EMBL" id="MCY9693739.1"/>
    </source>
</evidence>
<evidence type="ECO:0000256" key="6">
    <source>
        <dbReference type="ARBA" id="ARBA00023136"/>
    </source>
</evidence>
<keyword evidence="4 7" id="KW-0812">Transmembrane</keyword>
<dbReference type="PANTHER" id="PTHR42718">
    <property type="entry name" value="MAJOR FACILITATOR SUPERFAMILY MULTIDRUG TRANSPORTER MFSC"/>
    <property type="match status" value="1"/>
</dbReference>
<feature type="transmembrane region" description="Helical" evidence="7">
    <location>
        <begin position="94"/>
        <end position="114"/>
    </location>
</feature>
<feature type="transmembrane region" description="Helical" evidence="7">
    <location>
        <begin position="25"/>
        <end position="47"/>
    </location>
</feature>
<comment type="caution">
    <text evidence="9">The sequence shown here is derived from an EMBL/GenBank/DDBJ whole genome shotgun (WGS) entry which is preliminary data.</text>
</comment>
<sequence length="492" mass="53385">MQQVFGRNSLWDQLPLSAVSRKSGYHWFVVFTVCIGAFMAALDASIVNIALPALQQQFHIGMNAVEWVSLVYLLTLASLIVTFGRIADMFGRRWMYASGFLVFMISSFLCGASTDLSALLLWRVFQAVGAAMLQANSVAIITAITPSGDRGKAIGIQASAQGIGLTLGPALGGAILTYFDWRWLFFVNIPIGIIGTILAFLLLPKDKAKSSSRHFDYWGFLFLTPSLIGLIYVLNMGTKQGWTSPSILLCIVMAFIGFAGFVREELRCKAPLVDFALFRNSSFTYGNITGVLSFTIMYAVLLLTPYFIESILHVTTITSGLILTIIPLGMTLFTPISGMIADKFGIRVPTVIGMSFASTGCLLLGFIGGNYTYILLIAGLFLLGVGMGTFTPPNNSSVMGSAPSSRLGVAGGILNMARTFGMGFGVTFGGLFYQLFFSLNTQVHKTGEQVMISAFRYTYFTMTLLGIAALIISATRKQTNQPYPDFFIGEGI</sequence>
<keyword evidence="2" id="KW-0813">Transport</keyword>
<evidence type="ECO:0000259" key="8">
    <source>
        <dbReference type="PROSITE" id="PS50850"/>
    </source>
</evidence>
<evidence type="ECO:0000256" key="4">
    <source>
        <dbReference type="ARBA" id="ARBA00022692"/>
    </source>
</evidence>
<dbReference type="SUPFAM" id="SSF103473">
    <property type="entry name" value="MFS general substrate transporter"/>
    <property type="match status" value="1"/>
</dbReference>
<name>A0ABT4GC54_9BACL</name>
<evidence type="ECO:0000256" key="5">
    <source>
        <dbReference type="ARBA" id="ARBA00022989"/>
    </source>
</evidence>
<keyword evidence="5 7" id="KW-1133">Transmembrane helix</keyword>
<feature type="transmembrane region" description="Helical" evidence="7">
    <location>
        <begin position="413"/>
        <end position="437"/>
    </location>
</feature>
<dbReference type="InterPro" id="IPR036259">
    <property type="entry name" value="MFS_trans_sf"/>
</dbReference>
<dbReference type="PANTHER" id="PTHR42718:SF46">
    <property type="entry name" value="BLR6921 PROTEIN"/>
    <property type="match status" value="1"/>
</dbReference>
<dbReference type="Pfam" id="PF07690">
    <property type="entry name" value="MFS_1"/>
    <property type="match status" value="2"/>
</dbReference>
<evidence type="ECO:0000256" key="1">
    <source>
        <dbReference type="ARBA" id="ARBA00004651"/>
    </source>
</evidence>
<evidence type="ECO:0000256" key="2">
    <source>
        <dbReference type="ARBA" id="ARBA00022448"/>
    </source>
</evidence>
<dbReference type="Gene3D" id="1.20.1720.10">
    <property type="entry name" value="Multidrug resistance protein D"/>
    <property type="match status" value="1"/>
</dbReference>
<dbReference type="InterPro" id="IPR011701">
    <property type="entry name" value="MFS"/>
</dbReference>
<accession>A0ABT4GC54</accession>
<feature type="transmembrane region" description="Helical" evidence="7">
    <location>
        <begin position="348"/>
        <end position="367"/>
    </location>
</feature>
<feature type="transmembrane region" description="Helical" evidence="7">
    <location>
        <begin position="185"/>
        <end position="203"/>
    </location>
</feature>
<gene>
    <name evidence="9" type="ORF">M5X19_12650</name>
</gene>
<comment type="subcellular location">
    <subcellularLocation>
        <location evidence="1">Cell membrane</location>
        <topology evidence="1">Multi-pass membrane protein</topology>
    </subcellularLocation>
</comment>
<feature type="transmembrane region" description="Helical" evidence="7">
    <location>
        <begin position="67"/>
        <end position="87"/>
    </location>
</feature>
<feature type="transmembrane region" description="Helical" evidence="7">
    <location>
        <begin position="457"/>
        <end position="475"/>
    </location>
</feature>
<evidence type="ECO:0000256" key="7">
    <source>
        <dbReference type="SAM" id="Phobius"/>
    </source>
</evidence>
<dbReference type="InterPro" id="IPR020846">
    <property type="entry name" value="MFS_dom"/>
</dbReference>
<dbReference type="EMBL" id="JAMDMX010000039">
    <property type="protein sequence ID" value="MCY9693739.1"/>
    <property type="molecule type" value="Genomic_DNA"/>
</dbReference>
<dbReference type="PROSITE" id="PS50850">
    <property type="entry name" value="MFS"/>
    <property type="match status" value="1"/>
</dbReference>
<keyword evidence="6 7" id="KW-0472">Membrane</keyword>
<dbReference type="InterPro" id="IPR004638">
    <property type="entry name" value="EmrB-like"/>
</dbReference>
<protein>
    <submittedName>
        <fullName evidence="9">MFS transporter</fullName>
    </submittedName>
</protein>
<proteinExistence type="predicted"/>
<feature type="transmembrane region" description="Helical" evidence="7">
    <location>
        <begin position="373"/>
        <end position="392"/>
    </location>
</feature>
<feature type="transmembrane region" description="Helical" evidence="7">
    <location>
        <begin position="283"/>
        <end position="308"/>
    </location>
</feature>
<feature type="domain" description="Major facilitator superfamily (MFS) profile" evidence="8">
    <location>
        <begin position="29"/>
        <end position="481"/>
    </location>
</feature>
<dbReference type="Proteomes" id="UP001527099">
    <property type="component" value="Unassembled WGS sequence"/>
</dbReference>
<evidence type="ECO:0000256" key="3">
    <source>
        <dbReference type="ARBA" id="ARBA00022475"/>
    </source>
</evidence>
<dbReference type="PRINTS" id="PR01036">
    <property type="entry name" value="TCRTETB"/>
</dbReference>
<evidence type="ECO:0000313" key="10">
    <source>
        <dbReference type="Proteomes" id="UP001527099"/>
    </source>
</evidence>
<dbReference type="Gene3D" id="1.20.1250.20">
    <property type="entry name" value="MFS general substrate transporter like domains"/>
    <property type="match status" value="1"/>
</dbReference>
<keyword evidence="3" id="KW-1003">Cell membrane</keyword>
<feature type="transmembrane region" description="Helical" evidence="7">
    <location>
        <begin position="156"/>
        <end position="179"/>
    </location>
</feature>
<keyword evidence="10" id="KW-1185">Reference proteome</keyword>
<reference evidence="9 10" key="1">
    <citation type="submission" date="2022-05" db="EMBL/GenBank/DDBJ databases">
        <title>Genome Sequencing of Bee-Associated Microbes.</title>
        <authorList>
            <person name="Dunlap C."/>
        </authorList>
    </citation>
    <scope>NUCLEOTIDE SEQUENCE [LARGE SCALE GENOMIC DNA]</scope>
    <source>
        <strain evidence="9 10">NRRL B-14421</strain>
    </source>
</reference>